<dbReference type="Proteomes" id="UP000198838">
    <property type="component" value="Unassembled WGS sequence"/>
</dbReference>
<keyword evidence="1" id="KW-0540">Nuclease</keyword>
<keyword evidence="1" id="KW-0255">Endonuclease</keyword>
<name>A0A1I0WGJ6_9FIRM</name>
<dbReference type="GO" id="GO:0006310">
    <property type="term" value="P:DNA recombination"/>
    <property type="evidence" value="ECO:0007669"/>
    <property type="project" value="InterPro"/>
</dbReference>
<dbReference type="EMBL" id="FOJY01000004">
    <property type="protein sequence ID" value="SFA87872.1"/>
    <property type="molecule type" value="Genomic_DNA"/>
</dbReference>
<keyword evidence="2" id="KW-1185">Reference proteome</keyword>
<dbReference type="RefSeq" id="WP_092870781.1">
    <property type="nucleotide sequence ID" value="NZ_FOJY01000004.1"/>
</dbReference>
<gene>
    <name evidence="1" type="ORF">SAMN05216249_10470</name>
</gene>
<accession>A0A1I0WGJ6</accession>
<dbReference type="AlphaFoldDB" id="A0A1I0WGJ6"/>
<evidence type="ECO:0000313" key="1">
    <source>
        <dbReference type="EMBL" id="SFA87872.1"/>
    </source>
</evidence>
<dbReference type="STRING" id="1120918.SAMN05216249_10470"/>
<dbReference type="GO" id="GO:0004519">
    <property type="term" value="F:endonuclease activity"/>
    <property type="evidence" value="ECO:0007669"/>
    <property type="project" value="UniProtKB-KW"/>
</dbReference>
<proteinExistence type="predicted"/>
<sequence length="139" mass="15428">MINFIIPGQPVGKARPRVTKWGTYTPKKSKEYEKKVIACFYDAGGCNLGAEAIIEIEIKAIFAIPKSTSKKKKVLMLQGAIRPCKKPDFDNIAKCVCDALNNHAYEDDKQIIKAAVEKTYGEEPRVEVTITQNPSLIKG</sequence>
<evidence type="ECO:0000313" key="2">
    <source>
        <dbReference type="Proteomes" id="UP000198838"/>
    </source>
</evidence>
<dbReference type="InterPro" id="IPR008822">
    <property type="entry name" value="Endonuclease_RusA-like"/>
</dbReference>
<organism evidence="1 2">
    <name type="scientific">Acetitomaculum ruminis DSM 5522</name>
    <dbReference type="NCBI Taxonomy" id="1120918"/>
    <lineage>
        <taxon>Bacteria</taxon>
        <taxon>Bacillati</taxon>
        <taxon>Bacillota</taxon>
        <taxon>Clostridia</taxon>
        <taxon>Lachnospirales</taxon>
        <taxon>Lachnospiraceae</taxon>
        <taxon>Acetitomaculum</taxon>
    </lineage>
</organism>
<dbReference type="Gene3D" id="3.30.1330.70">
    <property type="entry name" value="Holliday junction resolvase RusA"/>
    <property type="match status" value="1"/>
</dbReference>
<reference evidence="1 2" key="1">
    <citation type="submission" date="2016-10" db="EMBL/GenBank/DDBJ databases">
        <authorList>
            <person name="de Groot N.N."/>
        </authorList>
    </citation>
    <scope>NUCLEOTIDE SEQUENCE [LARGE SCALE GENOMIC DNA]</scope>
    <source>
        <strain evidence="1 2">DSM 5522</strain>
    </source>
</reference>
<dbReference type="InterPro" id="IPR036614">
    <property type="entry name" value="RusA-like_sf"/>
</dbReference>
<dbReference type="OrthoDB" id="5114842at2"/>
<keyword evidence="1" id="KW-0378">Hydrolase</keyword>
<protein>
    <submittedName>
        <fullName evidence="1">Holliday junction resolvase RusA (Prophage-encoded endonuclease)</fullName>
    </submittedName>
</protein>
<dbReference type="GO" id="GO:0006281">
    <property type="term" value="P:DNA repair"/>
    <property type="evidence" value="ECO:0007669"/>
    <property type="project" value="InterPro"/>
</dbReference>
<dbReference type="SUPFAM" id="SSF103084">
    <property type="entry name" value="Holliday junction resolvase RusA"/>
    <property type="match status" value="1"/>
</dbReference>
<dbReference type="Pfam" id="PF05866">
    <property type="entry name" value="RusA"/>
    <property type="match status" value="1"/>
</dbReference>
<dbReference type="GO" id="GO:0000287">
    <property type="term" value="F:magnesium ion binding"/>
    <property type="evidence" value="ECO:0007669"/>
    <property type="project" value="InterPro"/>
</dbReference>